<dbReference type="Gene3D" id="3.40.50.150">
    <property type="entry name" value="Vaccinia Virus protein VP39"/>
    <property type="match status" value="1"/>
</dbReference>
<dbReference type="Gene3D" id="1.10.8.900">
    <property type="match status" value="1"/>
</dbReference>
<proteinExistence type="predicted"/>
<dbReference type="SUPFAM" id="SSF53335">
    <property type="entry name" value="S-adenosyl-L-methionine-dependent methyltransferases"/>
    <property type="match status" value="1"/>
</dbReference>
<dbReference type="CDD" id="cd02440">
    <property type="entry name" value="AdoMet_MTases"/>
    <property type="match status" value="1"/>
</dbReference>
<sequence length="273" mass="29496">MESTMNQLSETGYVVFDRAADFYDATRGFPEGQAPAIAELIARAGNLHSGSRVLEVGIGTGRIALPLLRHVGRLHGVDLSRAMMARLRAKAGAAAIRLYEANALNLPFPCAAFDGVVLVHVLHLIANWQGVLHEIARVLKADGLLLCGGDLGNALHSATFEPIWLAWRAALPAEKVARIGLAQPIGEALPALGWRPIGEPLRHAYTVMRSPQSVYQALASRHWSSTWRLSDAELARGLAAVQEAIQAHYAQPEQPLSLQSAFEVQAFQPPQST</sequence>
<dbReference type="Proteomes" id="UP000229681">
    <property type="component" value="Unassembled WGS sequence"/>
</dbReference>
<gene>
    <name evidence="2" type="ORF">CUN49_10025</name>
</gene>
<name>A0A2M8PDB8_9CHLR</name>
<accession>A0A2M8PDB8</accession>
<dbReference type="InterPro" id="IPR050508">
    <property type="entry name" value="Methyltransf_Superfamily"/>
</dbReference>
<comment type="caution">
    <text evidence="2">The sequence shown here is derived from an EMBL/GenBank/DDBJ whole genome shotgun (WGS) entry which is preliminary data.</text>
</comment>
<evidence type="ECO:0000259" key="1">
    <source>
        <dbReference type="Pfam" id="PF08241"/>
    </source>
</evidence>
<dbReference type="Pfam" id="PF08241">
    <property type="entry name" value="Methyltransf_11"/>
    <property type="match status" value="1"/>
</dbReference>
<evidence type="ECO:0000313" key="2">
    <source>
        <dbReference type="EMBL" id="PJF35543.1"/>
    </source>
</evidence>
<organism evidence="2 3">
    <name type="scientific">Candidatus Thermofonsia Clade 1 bacterium</name>
    <dbReference type="NCBI Taxonomy" id="2364210"/>
    <lineage>
        <taxon>Bacteria</taxon>
        <taxon>Bacillati</taxon>
        <taxon>Chloroflexota</taxon>
        <taxon>Candidatus Thermofontia</taxon>
        <taxon>Candidatus Thermofonsia Clade 1</taxon>
    </lineage>
</organism>
<dbReference type="InterPro" id="IPR029063">
    <property type="entry name" value="SAM-dependent_MTases_sf"/>
</dbReference>
<dbReference type="InterPro" id="IPR013216">
    <property type="entry name" value="Methyltransf_11"/>
</dbReference>
<dbReference type="EMBL" id="PGTM01000141">
    <property type="protein sequence ID" value="PJF35543.1"/>
    <property type="molecule type" value="Genomic_DNA"/>
</dbReference>
<dbReference type="PANTHER" id="PTHR42912">
    <property type="entry name" value="METHYLTRANSFERASE"/>
    <property type="match status" value="1"/>
</dbReference>
<reference evidence="2 3" key="1">
    <citation type="submission" date="2017-11" db="EMBL/GenBank/DDBJ databases">
        <title>Evolution of Phototrophy in the Chloroflexi Phylum Driven by Horizontal Gene Transfer.</title>
        <authorList>
            <person name="Ward L.M."/>
            <person name="Hemp J."/>
            <person name="Shih P.M."/>
            <person name="Mcglynn S.E."/>
            <person name="Fischer W."/>
        </authorList>
    </citation>
    <scope>NUCLEOTIDE SEQUENCE [LARGE SCALE GENOMIC DNA]</scope>
    <source>
        <strain evidence="2">JP3_13</strain>
    </source>
</reference>
<protein>
    <recommendedName>
        <fullName evidence="1">Methyltransferase type 11 domain-containing protein</fullName>
    </recommendedName>
</protein>
<dbReference type="AlphaFoldDB" id="A0A2M8PDB8"/>
<feature type="domain" description="Methyltransferase type 11" evidence="1">
    <location>
        <begin position="54"/>
        <end position="147"/>
    </location>
</feature>
<dbReference type="GO" id="GO:0008757">
    <property type="term" value="F:S-adenosylmethionine-dependent methyltransferase activity"/>
    <property type="evidence" value="ECO:0007669"/>
    <property type="project" value="InterPro"/>
</dbReference>
<evidence type="ECO:0000313" key="3">
    <source>
        <dbReference type="Proteomes" id="UP000229681"/>
    </source>
</evidence>